<protein>
    <recommendedName>
        <fullName evidence="8">Rhodopsin domain-containing protein</fullName>
    </recommendedName>
</protein>
<feature type="transmembrane region" description="Helical" evidence="7">
    <location>
        <begin position="330"/>
        <end position="356"/>
    </location>
</feature>
<keyword evidence="3 7" id="KW-1133">Transmembrane helix</keyword>
<evidence type="ECO:0000256" key="2">
    <source>
        <dbReference type="ARBA" id="ARBA00022692"/>
    </source>
</evidence>
<evidence type="ECO:0000313" key="9">
    <source>
        <dbReference type="EMBL" id="PWI66993.1"/>
    </source>
</evidence>
<feature type="region of interest" description="Disordered" evidence="6">
    <location>
        <begin position="1"/>
        <end position="99"/>
    </location>
</feature>
<comment type="similarity">
    <text evidence="5">Belongs to the SAT4 family.</text>
</comment>
<comment type="subcellular location">
    <subcellularLocation>
        <location evidence="1">Membrane</location>
        <topology evidence="1">Multi-pass membrane protein</topology>
    </subcellularLocation>
</comment>
<dbReference type="GO" id="GO:0016020">
    <property type="term" value="C:membrane"/>
    <property type="evidence" value="ECO:0007669"/>
    <property type="project" value="UniProtKB-SubCell"/>
</dbReference>
<feature type="compositionally biased region" description="Basic and acidic residues" evidence="6">
    <location>
        <begin position="24"/>
        <end position="33"/>
    </location>
</feature>
<proteinExistence type="inferred from homology"/>
<organism evidence="9 10">
    <name type="scientific">Purpureocillium lilacinum</name>
    <name type="common">Paecilomyces lilacinus</name>
    <dbReference type="NCBI Taxonomy" id="33203"/>
    <lineage>
        <taxon>Eukaryota</taxon>
        <taxon>Fungi</taxon>
        <taxon>Dikarya</taxon>
        <taxon>Ascomycota</taxon>
        <taxon>Pezizomycotina</taxon>
        <taxon>Sordariomycetes</taxon>
        <taxon>Hypocreomycetidae</taxon>
        <taxon>Hypocreales</taxon>
        <taxon>Ophiocordycipitaceae</taxon>
        <taxon>Purpureocillium</taxon>
    </lineage>
</organism>
<evidence type="ECO:0000259" key="8">
    <source>
        <dbReference type="Pfam" id="PF20684"/>
    </source>
</evidence>
<comment type="caution">
    <text evidence="9">The sequence shown here is derived from an EMBL/GenBank/DDBJ whole genome shotgun (WGS) entry which is preliminary data.</text>
</comment>
<dbReference type="PANTHER" id="PTHR33048">
    <property type="entry name" value="PTH11-LIKE INTEGRAL MEMBRANE PROTEIN (AFU_ORTHOLOGUE AFUA_5G11245)"/>
    <property type="match status" value="1"/>
</dbReference>
<evidence type="ECO:0000256" key="4">
    <source>
        <dbReference type="ARBA" id="ARBA00023136"/>
    </source>
</evidence>
<evidence type="ECO:0000256" key="1">
    <source>
        <dbReference type="ARBA" id="ARBA00004141"/>
    </source>
</evidence>
<sequence>MAQLIRRHGTSPDPPDPWSVRSRSNSDRTDIGRRTGPFMGRAPTTRGPTDPPSRKPTVPGSPTRQRFSNQRQSLTLRNRQLKERSSINNDQATPSAVPAPRRIGMNSVFVETRTARLKGRPELVFDLLVGYSCSPASGRCGSATLDIVVPDIAIFLRRRRPGMHTPFQIEAWIEYGLGVAVLFLRFFARWKVVGFKKWEGDDYFAILVLVFWTLEFCMLQLIGQYGTNIGVTDEIAETLTRDQISRLETGSKFLLAGINFYVSCIWSLKGCMLCFYNRLTFGLRQQLLVKWTGVACVVAYAAVMAAIWGHCTPVHKNWQVVPNPGDSCTLAVANYVTIVVMNVTTDIAILAIPLPLLWTVRITPGRKIVTGILLCSGVFTIVATSLHCAMSLRDIQGINNSTIWAIRETIVGIIAVNAVAIKPLFAKSRWIASSKDSSGATQGHSQTQNQYSLDNMRGCVTSTIASTRRFKKETIYTGENSSEEHIVTHNKLDYNSWPRNEIITGGSSAGGRSACGGSEDCAGIVVTTRVDVNSEMPIHMA</sequence>
<dbReference type="EMBL" id="LCWV01000021">
    <property type="protein sequence ID" value="PWI66993.1"/>
    <property type="molecule type" value="Genomic_DNA"/>
</dbReference>
<feature type="domain" description="Rhodopsin" evidence="8">
    <location>
        <begin position="184"/>
        <end position="426"/>
    </location>
</feature>
<feature type="transmembrane region" description="Helical" evidence="7">
    <location>
        <begin position="368"/>
        <end position="392"/>
    </location>
</feature>
<dbReference type="PANTHER" id="PTHR33048:SF2">
    <property type="entry name" value="SRPK"/>
    <property type="match status" value="1"/>
</dbReference>
<evidence type="ECO:0000256" key="6">
    <source>
        <dbReference type="SAM" id="MobiDB-lite"/>
    </source>
</evidence>
<reference evidence="9 10" key="1">
    <citation type="journal article" date="2016" name="Front. Microbiol.">
        <title>Genome and transcriptome sequences reveal the specific parasitism of the nematophagous Purpureocillium lilacinum 36-1.</title>
        <authorList>
            <person name="Xie J."/>
            <person name="Li S."/>
            <person name="Mo C."/>
            <person name="Xiao X."/>
            <person name="Peng D."/>
            <person name="Wang G."/>
            <person name="Xiao Y."/>
        </authorList>
    </citation>
    <scope>NUCLEOTIDE SEQUENCE [LARGE SCALE GENOMIC DNA]</scope>
    <source>
        <strain evidence="9 10">36-1</strain>
    </source>
</reference>
<dbReference type="Pfam" id="PF20684">
    <property type="entry name" value="Fung_rhodopsin"/>
    <property type="match status" value="1"/>
</dbReference>
<evidence type="ECO:0000256" key="7">
    <source>
        <dbReference type="SAM" id="Phobius"/>
    </source>
</evidence>
<dbReference type="Proteomes" id="UP000245956">
    <property type="component" value="Unassembled WGS sequence"/>
</dbReference>
<feature type="transmembrane region" description="Helical" evidence="7">
    <location>
        <begin position="288"/>
        <end position="310"/>
    </location>
</feature>
<feature type="transmembrane region" description="Helical" evidence="7">
    <location>
        <begin position="202"/>
        <end position="222"/>
    </location>
</feature>
<name>A0A2U3DXM0_PURLI</name>
<feature type="transmembrane region" description="Helical" evidence="7">
    <location>
        <begin position="172"/>
        <end position="190"/>
    </location>
</feature>
<keyword evidence="4 7" id="KW-0472">Membrane</keyword>
<accession>A0A2U3DXM0</accession>
<keyword evidence="2 7" id="KW-0812">Transmembrane</keyword>
<gene>
    <name evidence="9" type="ORF">PCL_04499</name>
</gene>
<evidence type="ECO:0000313" key="10">
    <source>
        <dbReference type="Proteomes" id="UP000245956"/>
    </source>
</evidence>
<feature type="compositionally biased region" description="Polar residues" evidence="6">
    <location>
        <begin position="60"/>
        <end position="78"/>
    </location>
</feature>
<feature type="transmembrane region" description="Helical" evidence="7">
    <location>
        <begin position="253"/>
        <end position="276"/>
    </location>
</feature>
<dbReference type="AlphaFoldDB" id="A0A2U3DXM0"/>
<evidence type="ECO:0000256" key="5">
    <source>
        <dbReference type="ARBA" id="ARBA00038359"/>
    </source>
</evidence>
<evidence type="ECO:0000256" key="3">
    <source>
        <dbReference type="ARBA" id="ARBA00022989"/>
    </source>
</evidence>
<dbReference type="InterPro" id="IPR052337">
    <property type="entry name" value="SAT4-like"/>
</dbReference>
<feature type="transmembrane region" description="Helical" evidence="7">
    <location>
        <begin position="404"/>
        <end position="425"/>
    </location>
</feature>
<dbReference type="InterPro" id="IPR049326">
    <property type="entry name" value="Rhodopsin_dom_fungi"/>
</dbReference>